<keyword evidence="1" id="KW-0812">Transmembrane</keyword>
<name>A0ABY1P0G4_9BACT</name>
<reference evidence="2 3" key="1">
    <citation type="submission" date="2017-05" db="EMBL/GenBank/DDBJ databases">
        <authorList>
            <person name="Varghese N."/>
            <person name="Submissions S."/>
        </authorList>
    </citation>
    <scope>NUCLEOTIDE SEQUENCE [LARGE SCALE GENOMIC DNA]</scope>
    <source>
        <strain evidence="2 3">DSM 15360</strain>
    </source>
</reference>
<evidence type="ECO:0000256" key="1">
    <source>
        <dbReference type="SAM" id="Phobius"/>
    </source>
</evidence>
<evidence type="ECO:0000313" key="2">
    <source>
        <dbReference type="EMBL" id="SMP20753.1"/>
    </source>
</evidence>
<evidence type="ECO:0000313" key="3">
    <source>
        <dbReference type="Proteomes" id="UP001157915"/>
    </source>
</evidence>
<proteinExistence type="predicted"/>
<feature type="transmembrane region" description="Helical" evidence="1">
    <location>
        <begin position="90"/>
        <end position="118"/>
    </location>
</feature>
<organism evidence="2 3">
    <name type="scientific">Algoriphagus winogradskyi</name>
    <dbReference type="NCBI Taxonomy" id="237017"/>
    <lineage>
        <taxon>Bacteria</taxon>
        <taxon>Pseudomonadati</taxon>
        <taxon>Bacteroidota</taxon>
        <taxon>Cytophagia</taxon>
        <taxon>Cytophagales</taxon>
        <taxon>Cyclobacteriaceae</taxon>
        <taxon>Algoriphagus</taxon>
    </lineage>
</organism>
<accession>A0ABY1P0G4</accession>
<keyword evidence="3" id="KW-1185">Reference proteome</keyword>
<keyword evidence="1" id="KW-1133">Transmembrane helix</keyword>
<feature type="transmembrane region" description="Helical" evidence="1">
    <location>
        <begin position="27"/>
        <end position="47"/>
    </location>
</feature>
<evidence type="ECO:0008006" key="4">
    <source>
        <dbReference type="Google" id="ProtNLM"/>
    </source>
</evidence>
<gene>
    <name evidence="2" type="ORF">SAMN06265367_103188</name>
</gene>
<dbReference type="EMBL" id="FXUA01000003">
    <property type="protein sequence ID" value="SMP20753.1"/>
    <property type="molecule type" value="Genomic_DNA"/>
</dbReference>
<comment type="caution">
    <text evidence="2">The sequence shown here is derived from an EMBL/GenBank/DDBJ whole genome shotgun (WGS) entry which is preliminary data.</text>
</comment>
<feature type="transmembrane region" description="Helical" evidence="1">
    <location>
        <begin position="59"/>
        <end position="83"/>
    </location>
</feature>
<sequence>MKYKVLSKHKIMKTSIEFLKGIQTKSAAVAALIGACIPFSWLMFLILVKSEDFESWMYIPLTFIPLGGLFGGLFFYLMGFIWFPSGGRKLAAISFSTLLYFVGIWLGAVFAFSLVGLWD</sequence>
<dbReference type="Proteomes" id="UP001157915">
    <property type="component" value="Unassembled WGS sequence"/>
</dbReference>
<keyword evidence="1" id="KW-0472">Membrane</keyword>
<protein>
    <recommendedName>
        <fullName evidence="4">Potassium transporter KefB</fullName>
    </recommendedName>
</protein>